<dbReference type="SUPFAM" id="SSF55945">
    <property type="entry name" value="TATA-box binding protein-like"/>
    <property type="match status" value="1"/>
</dbReference>
<evidence type="ECO:0008006" key="5">
    <source>
        <dbReference type="Google" id="ProtNLM"/>
    </source>
</evidence>
<comment type="similarity">
    <text evidence="1">Belongs to the TBP family.</text>
</comment>
<keyword evidence="3" id="KW-0804">Transcription</keyword>
<organism evidence="4">
    <name type="scientific">viral metagenome</name>
    <dbReference type="NCBI Taxonomy" id="1070528"/>
    <lineage>
        <taxon>unclassified sequences</taxon>
        <taxon>metagenomes</taxon>
        <taxon>organismal metagenomes</taxon>
    </lineage>
</organism>
<evidence type="ECO:0000256" key="3">
    <source>
        <dbReference type="ARBA" id="ARBA00023163"/>
    </source>
</evidence>
<name>A0A6C0LBZ3_9ZZZZ</name>
<dbReference type="InterPro" id="IPR000814">
    <property type="entry name" value="TBP"/>
</dbReference>
<proteinExistence type="inferred from homology"/>
<dbReference type="Gene3D" id="3.30.310.10">
    <property type="entry name" value="TATA-Binding Protein"/>
    <property type="match status" value="1"/>
</dbReference>
<dbReference type="GO" id="GO:0006352">
    <property type="term" value="P:DNA-templated transcription initiation"/>
    <property type="evidence" value="ECO:0007669"/>
    <property type="project" value="InterPro"/>
</dbReference>
<dbReference type="AlphaFoldDB" id="A0A6C0LBZ3"/>
<dbReference type="EMBL" id="MN740469">
    <property type="protein sequence ID" value="QHU28103.1"/>
    <property type="molecule type" value="Genomic_DNA"/>
</dbReference>
<evidence type="ECO:0000256" key="2">
    <source>
        <dbReference type="ARBA" id="ARBA00023125"/>
    </source>
</evidence>
<dbReference type="GO" id="GO:0003677">
    <property type="term" value="F:DNA binding"/>
    <property type="evidence" value="ECO:0007669"/>
    <property type="project" value="UniProtKB-KW"/>
</dbReference>
<dbReference type="InterPro" id="IPR012295">
    <property type="entry name" value="TBP_dom_sf"/>
</dbReference>
<protein>
    <recommendedName>
        <fullName evidence="5">TATA-box binding protein</fullName>
    </recommendedName>
</protein>
<sequence length="236" mass="27024">MQEPKLSTMVVLYNLNLKINTSLILENLPLDDNIIKIEKKGVLVRGTSSRDKIKRRSTKKSKESNTGFGRNSITIVTLNNGDGSLPLKEITTKIFQNGVFHMTGILDPLYDEHTLKYILNKIFSYCSQSILDFNNTYEILKRRVVLMNYTTEILPKNTIPRELLYKNIKNLHDPNIVASYDPDVYPGVKIQFIDSNWTAKVFRTGKMILTGVTSKDDCFKFISLLIDLFKISLPLK</sequence>
<evidence type="ECO:0000256" key="1">
    <source>
        <dbReference type="ARBA" id="ARBA00005560"/>
    </source>
</evidence>
<accession>A0A6C0LBZ3</accession>
<reference evidence="4" key="1">
    <citation type="journal article" date="2020" name="Nature">
        <title>Giant virus diversity and host interactions through global metagenomics.</title>
        <authorList>
            <person name="Schulz F."/>
            <person name="Roux S."/>
            <person name="Paez-Espino D."/>
            <person name="Jungbluth S."/>
            <person name="Walsh D.A."/>
            <person name="Denef V.J."/>
            <person name="McMahon K.D."/>
            <person name="Konstantinidis K.T."/>
            <person name="Eloe-Fadrosh E.A."/>
            <person name="Kyrpides N.C."/>
            <person name="Woyke T."/>
        </authorList>
    </citation>
    <scope>NUCLEOTIDE SEQUENCE</scope>
    <source>
        <strain evidence="4">GVMAG-M-3300027770-17</strain>
    </source>
</reference>
<dbReference type="Pfam" id="PF00352">
    <property type="entry name" value="TBP"/>
    <property type="match status" value="1"/>
</dbReference>
<evidence type="ECO:0000313" key="4">
    <source>
        <dbReference type="EMBL" id="QHU28103.1"/>
    </source>
</evidence>
<keyword evidence="2" id="KW-0238">DNA-binding</keyword>